<accession>A0A1H7I0P9</accession>
<keyword evidence="2" id="KW-1185">Reference proteome</keyword>
<dbReference type="OrthoDB" id="9807112at2"/>
<dbReference type="EMBL" id="FNZN01000001">
    <property type="protein sequence ID" value="SEK55442.1"/>
    <property type="molecule type" value="Genomic_DNA"/>
</dbReference>
<organism evidence="1 2">
    <name type="scientific">Maribacter orientalis</name>
    <dbReference type="NCBI Taxonomy" id="228957"/>
    <lineage>
        <taxon>Bacteria</taxon>
        <taxon>Pseudomonadati</taxon>
        <taxon>Bacteroidota</taxon>
        <taxon>Flavobacteriia</taxon>
        <taxon>Flavobacteriales</taxon>
        <taxon>Flavobacteriaceae</taxon>
        <taxon>Maribacter</taxon>
    </lineage>
</organism>
<evidence type="ECO:0000313" key="2">
    <source>
        <dbReference type="Proteomes" id="UP000198990"/>
    </source>
</evidence>
<name>A0A1H7I0P9_9FLAO</name>
<protein>
    <submittedName>
        <fullName evidence="1">Uncharacterized protein</fullName>
    </submittedName>
</protein>
<proteinExistence type="predicted"/>
<dbReference type="Proteomes" id="UP000198990">
    <property type="component" value="Unassembled WGS sequence"/>
</dbReference>
<gene>
    <name evidence="1" type="ORF">SAMN04488008_101699</name>
</gene>
<dbReference type="AlphaFoldDB" id="A0A1H7I0P9"/>
<sequence>MSSDAIQNFWNWKQIALLFRRKKFDLSKWKPQFNFFKETVLHQAKTILYQPPDTSNYIAMKVLKSSTDKSLNDHIIRLLSLIHYDTNTPEEVIPFVKDLFGLAMDLTKYEEINLLIAFFNAWKNGHIYDQTIEFKV</sequence>
<dbReference type="RefSeq" id="WP_091619864.1">
    <property type="nucleotide sequence ID" value="NZ_FNZN01000001.1"/>
</dbReference>
<evidence type="ECO:0000313" key="1">
    <source>
        <dbReference type="EMBL" id="SEK55442.1"/>
    </source>
</evidence>
<reference evidence="2" key="1">
    <citation type="submission" date="2016-10" db="EMBL/GenBank/DDBJ databases">
        <authorList>
            <person name="Varghese N."/>
            <person name="Submissions S."/>
        </authorList>
    </citation>
    <scope>NUCLEOTIDE SEQUENCE [LARGE SCALE GENOMIC DNA]</scope>
    <source>
        <strain evidence="2">DSM 16471</strain>
    </source>
</reference>